<dbReference type="KEGG" id="mdb:OVN18_12650"/>
<comment type="subcellular location">
    <subcellularLocation>
        <location evidence="1">Membrane</location>
    </subcellularLocation>
</comment>
<name>A0A9E8S8L5_9MICO</name>
<dbReference type="Gene3D" id="3.40.710.10">
    <property type="entry name" value="DD-peptidase/beta-lactamase superfamily"/>
    <property type="match status" value="1"/>
</dbReference>
<dbReference type="GO" id="GO:0005886">
    <property type="term" value="C:plasma membrane"/>
    <property type="evidence" value="ECO:0007669"/>
    <property type="project" value="TreeGrafter"/>
</dbReference>
<evidence type="ECO:0000313" key="7">
    <source>
        <dbReference type="Proteomes" id="UP001164706"/>
    </source>
</evidence>
<evidence type="ECO:0000313" key="6">
    <source>
        <dbReference type="EMBL" id="WAB81368.1"/>
    </source>
</evidence>
<evidence type="ECO:0000259" key="5">
    <source>
        <dbReference type="Pfam" id="PF03717"/>
    </source>
</evidence>
<dbReference type="GO" id="GO:0071555">
    <property type="term" value="P:cell wall organization"/>
    <property type="evidence" value="ECO:0007669"/>
    <property type="project" value="TreeGrafter"/>
</dbReference>
<reference evidence="6" key="1">
    <citation type="submission" date="2022-11" db="EMBL/GenBank/DDBJ databases">
        <title>Description of Microcella daejonensis nov. sp, isolated from riverside soil.</title>
        <authorList>
            <person name="Molina K.M."/>
            <person name="Kim S.B."/>
        </authorList>
    </citation>
    <scope>NUCLEOTIDE SEQUENCE</scope>
    <source>
        <strain evidence="6">MMS21-STM12</strain>
    </source>
</reference>
<dbReference type="Pfam" id="PF00905">
    <property type="entry name" value="Transpeptidase"/>
    <property type="match status" value="1"/>
</dbReference>
<dbReference type="InterPro" id="IPR012338">
    <property type="entry name" value="Beta-lactam/transpept-like"/>
</dbReference>
<dbReference type="InterPro" id="IPR050515">
    <property type="entry name" value="Beta-lactam/transpept"/>
</dbReference>
<dbReference type="EMBL" id="CP113089">
    <property type="protein sequence ID" value="WAB81368.1"/>
    <property type="molecule type" value="Genomic_DNA"/>
</dbReference>
<dbReference type="InterPro" id="IPR036138">
    <property type="entry name" value="PBP_dimer_sf"/>
</dbReference>
<protein>
    <submittedName>
        <fullName evidence="6">Penicillin-binding protein 2</fullName>
    </submittedName>
</protein>
<gene>
    <name evidence="6" type="ORF">OVN18_12650</name>
</gene>
<comment type="similarity">
    <text evidence="2">Belongs to the transpeptidase family.</text>
</comment>
<dbReference type="PANTHER" id="PTHR30627">
    <property type="entry name" value="PEPTIDOGLYCAN D,D-TRANSPEPTIDASE"/>
    <property type="match status" value="1"/>
</dbReference>
<dbReference type="PANTHER" id="PTHR30627:SF1">
    <property type="entry name" value="PEPTIDOGLYCAN D,D-TRANSPEPTIDASE FTSI"/>
    <property type="match status" value="1"/>
</dbReference>
<dbReference type="RefSeq" id="WP_267781122.1">
    <property type="nucleotide sequence ID" value="NZ_CP113089.1"/>
</dbReference>
<evidence type="ECO:0000256" key="1">
    <source>
        <dbReference type="ARBA" id="ARBA00004370"/>
    </source>
</evidence>
<dbReference type="Proteomes" id="UP001164706">
    <property type="component" value="Chromosome"/>
</dbReference>
<dbReference type="Gene3D" id="3.90.1310.10">
    <property type="entry name" value="Penicillin-binding protein 2a (Domain 2)"/>
    <property type="match status" value="1"/>
</dbReference>
<dbReference type="Gene3D" id="3.30.450.330">
    <property type="match status" value="1"/>
</dbReference>
<accession>A0A9E8S8L5</accession>
<dbReference type="SUPFAM" id="SSF56519">
    <property type="entry name" value="Penicillin binding protein dimerisation domain"/>
    <property type="match status" value="1"/>
</dbReference>
<dbReference type="InterPro" id="IPR001460">
    <property type="entry name" value="PCN-bd_Tpept"/>
</dbReference>
<feature type="domain" description="Penicillin-binding protein transpeptidase" evidence="4">
    <location>
        <begin position="263"/>
        <end position="567"/>
    </location>
</feature>
<dbReference type="GO" id="GO:0008658">
    <property type="term" value="F:penicillin binding"/>
    <property type="evidence" value="ECO:0007669"/>
    <property type="project" value="InterPro"/>
</dbReference>
<evidence type="ECO:0000256" key="2">
    <source>
        <dbReference type="ARBA" id="ARBA00007171"/>
    </source>
</evidence>
<dbReference type="Pfam" id="PF03717">
    <property type="entry name" value="PBP_dimer"/>
    <property type="match status" value="1"/>
</dbReference>
<evidence type="ECO:0000256" key="3">
    <source>
        <dbReference type="ARBA" id="ARBA00023136"/>
    </source>
</evidence>
<proteinExistence type="inferred from homology"/>
<sequence>MIAVRRTRRRMAMTVIIVAAIVLAFLVRLVDIQVVRAGELTAASEQRRSVPTLTYGARGDIVDRNGVVLADTVYRYDITVAPKFVDDSTVVDEETGERSIRPVADALGAIAGLTGQEAASLQAIIDDELAADPDDDHAYLVRGVTTEVYRAVRDLGIPWVYFERQPARTYPNGQVAGNLVGFLGTDGPLTGLESSMDECLAATNGTATYERGADGVRLPGSTVVEQAPIDGGTLRTTIDTDLQWFAQQAIEAQGSALGADWATAMVVRVDDGHILAAADWPTVDPNDVNGTERGNLGSRIFSTPYEPGSTMKPVSFAAMLDAGVTTPTEKVTVRDGYSTISDFVIRDAWAHGDLPLTSTGILVNSSNIGTSQLAERLSIAQREQYLRGFGLGDYTGIDFLGEAAGFVDTAESIDGHRAFVQMFGQGITATSAQMAGAYQVIANDGVRVPLTLVSGCERSDGTVTDAPSAEGVPVVSEAAADGVVSMLEGVVTDGALAAQLAVPGYRVAAKTGTAEVAENGVYTNDRVVSVAGMAPAENPEYIVIVTFVKPDTMKVSAAAAPTFQSIMTQVLKTYRVPPSTQPAPRLPLTW</sequence>
<keyword evidence="7" id="KW-1185">Reference proteome</keyword>
<keyword evidence="3" id="KW-0472">Membrane</keyword>
<dbReference type="SUPFAM" id="SSF56601">
    <property type="entry name" value="beta-lactamase/transpeptidase-like"/>
    <property type="match status" value="1"/>
</dbReference>
<dbReference type="AlphaFoldDB" id="A0A9E8S8L5"/>
<evidence type="ECO:0000259" key="4">
    <source>
        <dbReference type="Pfam" id="PF00905"/>
    </source>
</evidence>
<feature type="domain" description="Penicillin-binding protein dimerisation" evidence="5">
    <location>
        <begin position="55"/>
        <end position="184"/>
    </location>
</feature>
<dbReference type="InterPro" id="IPR005311">
    <property type="entry name" value="PBP_dimer"/>
</dbReference>
<organism evidence="6 7">
    <name type="scientific">Microcella daejeonensis</name>
    <dbReference type="NCBI Taxonomy" id="2994971"/>
    <lineage>
        <taxon>Bacteria</taxon>
        <taxon>Bacillati</taxon>
        <taxon>Actinomycetota</taxon>
        <taxon>Actinomycetes</taxon>
        <taxon>Micrococcales</taxon>
        <taxon>Microbacteriaceae</taxon>
        <taxon>Microcella</taxon>
    </lineage>
</organism>